<dbReference type="EMBL" id="MTSL01000207">
    <property type="protein sequence ID" value="PJF16775.1"/>
    <property type="molecule type" value="Genomic_DNA"/>
</dbReference>
<comment type="caution">
    <text evidence="2">The sequence shown here is derived from an EMBL/GenBank/DDBJ whole genome shotgun (WGS) entry which is preliminary data.</text>
</comment>
<reference evidence="2 3" key="1">
    <citation type="submission" date="2016-10" db="EMBL/GenBank/DDBJ databases">
        <title>The genome of Paramicrosporidium saccamoebae is the missing link in understanding Cryptomycota and Microsporidia evolution.</title>
        <authorList>
            <person name="Quandt C.A."/>
            <person name="Beaudet D."/>
            <person name="Corsaro D."/>
            <person name="Michel R."/>
            <person name="Corradi N."/>
            <person name="James T."/>
        </authorList>
    </citation>
    <scope>NUCLEOTIDE SEQUENCE [LARGE SCALE GENOMIC DNA]</scope>
    <source>
        <strain evidence="2 3">KSL3</strain>
    </source>
</reference>
<proteinExistence type="predicted"/>
<evidence type="ECO:0000256" key="1">
    <source>
        <dbReference type="SAM" id="SignalP"/>
    </source>
</evidence>
<keyword evidence="1" id="KW-0732">Signal</keyword>
<organism evidence="2 3">
    <name type="scientific">Paramicrosporidium saccamoebae</name>
    <dbReference type="NCBI Taxonomy" id="1246581"/>
    <lineage>
        <taxon>Eukaryota</taxon>
        <taxon>Fungi</taxon>
        <taxon>Fungi incertae sedis</taxon>
        <taxon>Cryptomycota</taxon>
        <taxon>Cryptomycota incertae sedis</taxon>
        <taxon>Paramicrosporidium</taxon>
    </lineage>
</organism>
<sequence length="117" mass="12634">MKVSLCWMPAALALNITQPTGLGRRPIHCGNYLQVRWNAASVPQGTDCVRLQLVHSGGKTMIADCVPASPGFAAFYPWRFAGPLHVLIESIDKEGLVLDATLSDQFLLPSCIESGPQ</sequence>
<keyword evidence="3" id="KW-1185">Reference proteome</keyword>
<feature type="chain" id="PRO_5014158268" evidence="1">
    <location>
        <begin position="24"/>
        <end position="117"/>
    </location>
</feature>
<protein>
    <submittedName>
        <fullName evidence="2">Uncharacterized protein</fullName>
    </submittedName>
</protein>
<evidence type="ECO:0000313" key="3">
    <source>
        <dbReference type="Proteomes" id="UP000240830"/>
    </source>
</evidence>
<feature type="signal peptide" evidence="1">
    <location>
        <begin position="1"/>
        <end position="23"/>
    </location>
</feature>
<evidence type="ECO:0000313" key="2">
    <source>
        <dbReference type="EMBL" id="PJF16775.1"/>
    </source>
</evidence>
<gene>
    <name evidence="2" type="ORF">PSACC_03401</name>
</gene>
<dbReference type="Proteomes" id="UP000240830">
    <property type="component" value="Unassembled WGS sequence"/>
</dbReference>
<dbReference type="AlphaFoldDB" id="A0A2H9TGD5"/>
<accession>A0A2H9TGD5</accession>
<name>A0A2H9TGD5_9FUNG</name>